<dbReference type="AlphaFoldDB" id="A0A238K4N6"/>
<feature type="transmembrane region" description="Helical" evidence="1">
    <location>
        <begin position="39"/>
        <end position="57"/>
    </location>
</feature>
<evidence type="ECO:0008006" key="4">
    <source>
        <dbReference type="Google" id="ProtNLM"/>
    </source>
</evidence>
<keyword evidence="1" id="KW-0812">Transmembrane</keyword>
<sequence>MTEFRPDRAAYLRTHAIMAAVAMAAGMGLLWAIGNPHVWTGAVGGLAAVALRGWYLLDEEMGHVWRLTPDALEGPGGRHVPLSQLAQVRSIGSAVQLITKSGDKHLVRFQSDPQATIARIEAARRG</sequence>
<accession>A0A238K4N6</accession>
<reference evidence="2 3" key="1">
    <citation type="submission" date="2017-05" db="EMBL/GenBank/DDBJ databases">
        <authorList>
            <person name="Song R."/>
            <person name="Chenine A.L."/>
            <person name="Ruprecht R.M."/>
        </authorList>
    </citation>
    <scope>NUCLEOTIDE SEQUENCE [LARGE SCALE GENOMIC DNA]</scope>
    <source>
        <strain evidence="2 3">CECT 8898</strain>
    </source>
</reference>
<evidence type="ECO:0000313" key="3">
    <source>
        <dbReference type="Proteomes" id="UP000207598"/>
    </source>
</evidence>
<organism evidence="2 3">
    <name type="scientific">Maliponia aquimaris</name>
    <dbReference type="NCBI Taxonomy" id="1673631"/>
    <lineage>
        <taxon>Bacteria</taxon>
        <taxon>Pseudomonadati</taxon>
        <taxon>Pseudomonadota</taxon>
        <taxon>Alphaproteobacteria</taxon>
        <taxon>Rhodobacterales</taxon>
        <taxon>Paracoccaceae</taxon>
        <taxon>Maliponia</taxon>
    </lineage>
</organism>
<keyword evidence="1" id="KW-0472">Membrane</keyword>
<dbReference type="Proteomes" id="UP000207598">
    <property type="component" value="Unassembled WGS sequence"/>
</dbReference>
<dbReference type="OrthoDB" id="7861868at2"/>
<dbReference type="EMBL" id="FXYF01000003">
    <property type="protein sequence ID" value="SMX37733.1"/>
    <property type="molecule type" value="Genomic_DNA"/>
</dbReference>
<dbReference type="RefSeq" id="WP_094020115.1">
    <property type="nucleotide sequence ID" value="NZ_FXYF01000003.1"/>
</dbReference>
<keyword evidence="3" id="KW-1185">Reference proteome</keyword>
<evidence type="ECO:0000256" key="1">
    <source>
        <dbReference type="SAM" id="Phobius"/>
    </source>
</evidence>
<feature type="transmembrane region" description="Helical" evidence="1">
    <location>
        <begin position="12"/>
        <end position="33"/>
    </location>
</feature>
<name>A0A238K4N6_9RHOB</name>
<protein>
    <recommendedName>
        <fullName evidence="4">DUF304 domain-containing protein</fullName>
    </recommendedName>
</protein>
<proteinExistence type="predicted"/>
<keyword evidence="1" id="KW-1133">Transmembrane helix</keyword>
<gene>
    <name evidence="2" type="ORF">MAA8898_01244</name>
</gene>
<evidence type="ECO:0000313" key="2">
    <source>
        <dbReference type="EMBL" id="SMX37733.1"/>
    </source>
</evidence>